<evidence type="ECO:0000256" key="4">
    <source>
        <dbReference type="ARBA" id="ARBA00022692"/>
    </source>
</evidence>
<evidence type="ECO:0000256" key="5">
    <source>
        <dbReference type="ARBA" id="ARBA00022741"/>
    </source>
</evidence>
<dbReference type="PANTHER" id="PTHR47984:SF31">
    <property type="entry name" value="OS03G0227900 PROTEIN"/>
    <property type="match status" value="1"/>
</dbReference>
<comment type="subcellular location">
    <subcellularLocation>
        <location evidence="1">Membrane</location>
        <topology evidence="1">Single-pass membrane protein</topology>
    </subcellularLocation>
</comment>
<feature type="binding site" evidence="10">
    <location>
        <position position="111"/>
    </location>
    <ligand>
        <name>ATP</name>
        <dbReference type="ChEBI" id="CHEBI:30616"/>
    </ligand>
</feature>
<dbReference type="FunFam" id="3.30.200.20:FF:000173">
    <property type="entry name" value="Probable serine/threonine-protein kinase At1g01540"/>
    <property type="match status" value="1"/>
</dbReference>
<evidence type="ECO:0000256" key="11">
    <source>
        <dbReference type="SAM" id="Phobius"/>
    </source>
</evidence>
<keyword evidence="5 10" id="KW-0547">Nucleotide-binding</keyword>
<dbReference type="SUPFAM" id="SSF56112">
    <property type="entry name" value="Protein kinase-like (PK-like)"/>
    <property type="match status" value="1"/>
</dbReference>
<dbReference type="GO" id="GO:0005524">
    <property type="term" value="F:ATP binding"/>
    <property type="evidence" value="ECO:0007669"/>
    <property type="project" value="UniProtKB-UniRule"/>
</dbReference>
<dbReference type="InterPro" id="IPR017441">
    <property type="entry name" value="Protein_kinase_ATP_BS"/>
</dbReference>
<evidence type="ECO:0000256" key="3">
    <source>
        <dbReference type="ARBA" id="ARBA00022679"/>
    </source>
</evidence>
<dbReference type="InterPro" id="IPR011009">
    <property type="entry name" value="Kinase-like_dom_sf"/>
</dbReference>
<dbReference type="GO" id="GO:0016020">
    <property type="term" value="C:membrane"/>
    <property type="evidence" value="ECO:0007669"/>
    <property type="project" value="UniProtKB-SubCell"/>
</dbReference>
<evidence type="ECO:0000313" key="13">
    <source>
        <dbReference type="EMBL" id="KAF9598991.1"/>
    </source>
</evidence>
<keyword evidence="6" id="KW-0418">Kinase</keyword>
<dbReference type="InterPro" id="IPR000719">
    <property type="entry name" value="Prot_kinase_dom"/>
</dbReference>
<protein>
    <recommendedName>
        <fullName evidence="12">Protein kinase domain-containing protein</fullName>
    </recommendedName>
</protein>
<evidence type="ECO:0000256" key="10">
    <source>
        <dbReference type="PROSITE-ProRule" id="PRU10141"/>
    </source>
</evidence>
<dbReference type="GO" id="GO:0004713">
    <property type="term" value="F:protein tyrosine kinase activity"/>
    <property type="evidence" value="ECO:0007669"/>
    <property type="project" value="InterPro"/>
</dbReference>
<feature type="transmembrane region" description="Helical" evidence="11">
    <location>
        <begin position="186"/>
        <end position="209"/>
    </location>
</feature>
<evidence type="ECO:0000256" key="2">
    <source>
        <dbReference type="ARBA" id="ARBA00022553"/>
    </source>
</evidence>
<reference evidence="13 14" key="1">
    <citation type="submission" date="2020-10" db="EMBL/GenBank/DDBJ databases">
        <title>The Coptis chinensis genome and diversification of protoberbering-type alkaloids.</title>
        <authorList>
            <person name="Wang B."/>
            <person name="Shu S."/>
            <person name="Song C."/>
            <person name="Liu Y."/>
        </authorList>
    </citation>
    <scope>NUCLEOTIDE SEQUENCE [LARGE SCALE GENOMIC DNA]</scope>
    <source>
        <strain evidence="13">HL-2020</strain>
        <tissue evidence="13">Leaf</tissue>
    </source>
</reference>
<proteinExistence type="predicted"/>
<dbReference type="OrthoDB" id="4062651at2759"/>
<evidence type="ECO:0000256" key="8">
    <source>
        <dbReference type="ARBA" id="ARBA00022989"/>
    </source>
</evidence>
<dbReference type="SMART" id="SM00219">
    <property type="entry name" value="TyrKc"/>
    <property type="match status" value="1"/>
</dbReference>
<dbReference type="InterPro" id="IPR001245">
    <property type="entry name" value="Ser-Thr/Tyr_kinase_cat_dom"/>
</dbReference>
<organism evidence="13 14">
    <name type="scientific">Coptis chinensis</name>
    <dbReference type="NCBI Taxonomy" id="261450"/>
    <lineage>
        <taxon>Eukaryota</taxon>
        <taxon>Viridiplantae</taxon>
        <taxon>Streptophyta</taxon>
        <taxon>Embryophyta</taxon>
        <taxon>Tracheophyta</taxon>
        <taxon>Spermatophyta</taxon>
        <taxon>Magnoliopsida</taxon>
        <taxon>Ranunculales</taxon>
        <taxon>Ranunculaceae</taxon>
        <taxon>Coptidoideae</taxon>
        <taxon>Coptis</taxon>
    </lineage>
</organism>
<dbReference type="Proteomes" id="UP000631114">
    <property type="component" value="Unassembled WGS sequence"/>
</dbReference>
<keyword evidence="3" id="KW-0808">Transferase</keyword>
<sequence>MGIIASNAKTSSKITYTVIKERKEKGFSCVNGDKVVDMCSGSSDSNISGDTQSITSSVSVDISYIGWGKWYSLKELEIATNGFSVENVIGQGGYGIVYRGILPDNSVVAVKNLLNKKGQAEKEFKVEVEAIGKVRHKNLVSLLGYCAEGVQRMLVYEYVDNGNLEQWLGGDLGYISPLSWDIRMKIAIGTAKGCVLNLILCFIPMVYLVHNETRNMKSQLWMCLIS</sequence>
<keyword evidence="4 11" id="KW-0812">Transmembrane</keyword>
<comment type="caution">
    <text evidence="13">The sequence shown here is derived from an EMBL/GenBank/DDBJ whole genome shotgun (WGS) entry which is preliminary data.</text>
</comment>
<evidence type="ECO:0000256" key="9">
    <source>
        <dbReference type="ARBA" id="ARBA00023136"/>
    </source>
</evidence>
<feature type="domain" description="Protein kinase" evidence="12">
    <location>
        <begin position="83"/>
        <end position="226"/>
    </location>
</feature>
<dbReference type="AlphaFoldDB" id="A0A835LTJ5"/>
<dbReference type="PROSITE" id="PS00107">
    <property type="entry name" value="PROTEIN_KINASE_ATP"/>
    <property type="match status" value="1"/>
</dbReference>
<dbReference type="PROSITE" id="PS50011">
    <property type="entry name" value="PROTEIN_KINASE_DOM"/>
    <property type="match status" value="1"/>
</dbReference>
<evidence type="ECO:0000256" key="7">
    <source>
        <dbReference type="ARBA" id="ARBA00022840"/>
    </source>
</evidence>
<keyword evidence="2" id="KW-0597">Phosphoprotein</keyword>
<keyword evidence="9 11" id="KW-0472">Membrane</keyword>
<dbReference type="InterPro" id="IPR020635">
    <property type="entry name" value="Tyr_kinase_cat_dom"/>
</dbReference>
<accession>A0A835LTJ5</accession>
<evidence type="ECO:0000256" key="6">
    <source>
        <dbReference type="ARBA" id="ARBA00022777"/>
    </source>
</evidence>
<dbReference type="InterPro" id="IPR052232">
    <property type="entry name" value="RLK_Ser/Thr-Kinase"/>
</dbReference>
<dbReference type="Gene3D" id="3.30.200.20">
    <property type="entry name" value="Phosphorylase Kinase, domain 1"/>
    <property type="match status" value="1"/>
</dbReference>
<evidence type="ECO:0000259" key="12">
    <source>
        <dbReference type="PROSITE" id="PS50011"/>
    </source>
</evidence>
<dbReference type="PANTHER" id="PTHR47984">
    <property type="entry name" value="OS01G0323000 PROTEIN"/>
    <property type="match status" value="1"/>
</dbReference>
<dbReference type="Pfam" id="PF07714">
    <property type="entry name" value="PK_Tyr_Ser-Thr"/>
    <property type="match status" value="1"/>
</dbReference>
<keyword evidence="8 11" id="KW-1133">Transmembrane helix</keyword>
<evidence type="ECO:0000313" key="14">
    <source>
        <dbReference type="Proteomes" id="UP000631114"/>
    </source>
</evidence>
<dbReference type="EMBL" id="JADFTS010000007">
    <property type="protein sequence ID" value="KAF9598991.1"/>
    <property type="molecule type" value="Genomic_DNA"/>
</dbReference>
<gene>
    <name evidence="13" type="ORF">IFM89_033336</name>
</gene>
<keyword evidence="14" id="KW-1185">Reference proteome</keyword>
<keyword evidence="7 10" id="KW-0067">ATP-binding</keyword>
<evidence type="ECO:0000256" key="1">
    <source>
        <dbReference type="ARBA" id="ARBA00004167"/>
    </source>
</evidence>
<name>A0A835LTJ5_9MAGN</name>